<organism evidence="3 4">
    <name type="scientific">Pigmentiphaga kullae</name>
    <dbReference type="NCBI Taxonomy" id="151784"/>
    <lineage>
        <taxon>Bacteria</taxon>
        <taxon>Pseudomonadati</taxon>
        <taxon>Pseudomonadota</taxon>
        <taxon>Betaproteobacteria</taxon>
        <taxon>Burkholderiales</taxon>
        <taxon>Alcaligenaceae</taxon>
        <taxon>Pigmentiphaga</taxon>
    </lineage>
</organism>
<dbReference type="GO" id="GO:0031410">
    <property type="term" value="C:cytoplasmic vesicle"/>
    <property type="evidence" value="ECO:0007669"/>
    <property type="project" value="TreeGrafter"/>
</dbReference>
<dbReference type="PANTHER" id="PTHR46182">
    <property type="entry name" value="FI19480P1"/>
    <property type="match status" value="1"/>
</dbReference>
<feature type="domain" description="PKD/Chitinase" evidence="2">
    <location>
        <begin position="360"/>
        <end position="441"/>
    </location>
</feature>
<feature type="domain" description="PKD/Chitinase" evidence="2">
    <location>
        <begin position="40"/>
        <end position="128"/>
    </location>
</feature>
<dbReference type="Pfam" id="PF18911">
    <property type="entry name" value="PKD_4"/>
    <property type="match status" value="1"/>
</dbReference>
<evidence type="ECO:0000313" key="4">
    <source>
        <dbReference type="Proteomes" id="UP000292445"/>
    </source>
</evidence>
<proteinExistence type="predicted"/>
<dbReference type="InterPro" id="IPR022409">
    <property type="entry name" value="PKD/Chitinase_dom"/>
</dbReference>
<dbReference type="AlphaFoldDB" id="A0A4Q7NMF6"/>
<feature type="signal peptide" evidence="1">
    <location>
        <begin position="1"/>
        <end position="21"/>
    </location>
</feature>
<accession>A0A4Q7NMF6</accession>
<dbReference type="PROSITE" id="PS51257">
    <property type="entry name" value="PROKAR_LIPOPROTEIN"/>
    <property type="match status" value="1"/>
</dbReference>
<feature type="chain" id="PRO_5020919497" description="PKD/Chitinase domain-containing protein" evidence="1">
    <location>
        <begin position="22"/>
        <end position="834"/>
    </location>
</feature>
<dbReference type="GO" id="GO:0016020">
    <property type="term" value="C:membrane"/>
    <property type="evidence" value="ECO:0007669"/>
    <property type="project" value="TreeGrafter"/>
</dbReference>
<evidence type="ECO:0000259" key="2">
    <source>
        <dbReference type="SMART" id="SM00089"/>
    </source>
</evidence>
<dbReference type="InterPro" id="IPR035986">
    <property type="entry name" value="PKD_dom_sf"/>
</dbReference>
<dbReference type="EMBL" id="SGXC01000001">
    <property type="protein sequence ID" value="RZS86349.1"/>
    <property type="molecule type" value="Genomic_DNA"/>
</dbReference>
<dbReference type="PANTHER" id="PTHR46182:SF2">
    <property type="entry name" value="FI19480P1"/>
    <property type="match status" value="1"/>
</dbReference>
<protein>
    <recommendedName>
        <fullName evidence="2">PKD/Chitinase domain-containing protein</fullName>
    </recommendedName>
</protein>
<name>A0A4Q7NMF6_9BURK</name>
<evidence type="ECO:0000313" key="3">
    <source>
        <dbReference type="EMBL" id="RZS86349.1"/>
    </source>
</evidence>
<comment type="caution">
    <text evidence="3">The sequence shown here is derived from an EMBL/GenBank/DDBJ whole genome shotgun (WGS) entry which is preliminary data.</text>
</comment>
<dbReference type="Proteomes" id="UP000292445">
    <property type="component" value="Unassembled WGS sequence"/>
</dbReference>
<dbReference type="SMART" id="SM00089">
    <property type="entry name" value="PKD"/>
    <property type="match status" value="3"/>
</dbReference>
<dbReference type="RefSeq" id="WP_130357454.1">
    <property type="nucleotide sequence ID" value="NZ_SGXC01000001.1"/>
</dbReference>
<dbReference type="InterPro" id="IPR000601">
    <property type="entry name" value="PKD_dom"/>
</dbReference>
<dbReference type="Gene3D" id="2.60.40.10">
    <property type="entry name" value="Immunoglobulins"/>
    <property type="match status" value="5"/>
</dbReference>
<dbReference type="SUPFAM" id="SSF49299">
    <property type="entry name" value="PKD domain"/>
    <property type="match status" value="2"/>
</dbReference>
<keyword evidence="4" id="KW-1185">Reference proteome</keyword>
<feature type="domain" description="PKD/Chitinase" evidence="2">
    <location>
        <begin position="447"/>
        <end position="533"/>
    </location>
</feature>
<keyword evidence="1" id="KW-0732">Signal</keyword>
<dbReference type="OrthoDB" id="8676431at2"/>
<dbReference type="InterPro" id="IPR013783">
    <property type="entry name" value="Ig-like_fold"/>
</dbReference>
<gene>
    <name evidence="3" type="ORF">EV675_2389</name>
</gene>
<dbReference type="Pfam" id="PF22352">
    <property type="entry name" value="K319L-like_PKD"/>
    <property type="match status" value="2"/>
</dbReference>
<evidence type="ECO:0000256" key="1">
    <source>
        <dbReference type="SAM" id="SignalP"/>
    </source>
</evidence>
<sequence>MILSLRNLRAGLAGIAVMLLAACGGGDGGGDAGSGAARPTAVATADRTSVPIGTAVTLDGSASTTPNGGTLRYAWTLSAKPEGSGAVLSGNATAKPTLTPDLPGDYAADLIVSDGTSSGSARVTITATSVNPLAVVIPAEQTVLRGATVVLDGSHSLAPTGGAVGELRYQWTLIEQPDNELITALKDATTAKASFLADRVGIYRASLVVRHGDKTSEPADVRIAVNTGNSLPVVSIAAPADAAYDRNGYLVFAGTLRRPVVLDGSGSKDPDGDALGYRWRFPATAAIPVGSKAAIVNADSAKAEFVPDVVGKYTFDFMAYDGHAATTQRVIVNVSKAADDTVNTAPVAGISGTGECELGGTSIYYPYCTIAAYASYDPEGDPLTYQWTYWNQASPGERLTSTASSVVLDGSKTGNWRFELVVSDGKLDSAVADYALSIKTGANVAPVASARVDVAKVLVGQAITFDGSASSDKNGDQLFYTWTLERPAGSSAVLTQSQNDPTASVVADRPGPYIAFLQVKDSKGAISNRVGATTSASAFAKVGNNPPVLTRLSLQNHYIWYPNGNGGLDSGTTPGQPVIAESAPMFITSNVQYMFDPDQDSPLYYDISVVKQPEGASFPSYSCSTAAGERCHPNGSSLDLVVPGDYVVEARISDGVAVSEPKRVAFTVIRGRENYPTLLLERLPANDRDSDVDGNIQLFFPFTAAANARFSNVQPVESGATSLAVERFRLTAFDRDYTIVDLGTSTVVEGYQPVFNGLRNNQVIRKGDSVEFSLERPPIANEAGLHAAWTALGNTAEGNAEGARLQRIVDAYQFTWSFRVAEKEGYTLHRGPLN</sequence>
<dbReference type="InterPro" id="IPR029865">
    <property type="entry name" value="KIAA0319-like"/>
</dbReference>
<reference evidence="3 4" key="1">
    <citation type="submission" date="2019-02" db="EMBL/GenBank/DDBJ databases">
        <title>Genomic Encyclopedia of Type Strains, Phase IV (KMG-IV): sequencing the most valuable type-strain genomes for metagenomic binning, comparative biology and taxonomic classification.</title>
        <authorList>
            <person name="Goeker M."/>
        </authorList>
    </citation>
    <scope>NUCLEOTIDE SEQUENCE [LARGE SCALE GENOMIC DNA]</scope>
    <source>
        <strain evidence="3 4">K24</strain>
    </source>
</reference>